<protein>
    <submittedName>
        <fullName evidence="1">Uncharacterized protein</fullName>
    </submittedName>
</protein>
<accession>A0A327Z094</accession>
<comment type="caution">
    <text evidence="1">The sequence shown here is derived from an EMBL/GenBank/DDBJ whole genome shotgun (WGS) entry which is preliminary data.</text>
</comment>
<evidence type="ECO:0000313" key="1">
    <source>
        <dbReference type="EMBL" id="RAK27522.1"/>
    </source>
</evidence>
<dbReference type="EMBL" id="QLMJ01000023">
    <property type="protein sequence ID" value="RAK27522.1"/>
    <property type="molecule type" value="Genomic_DNA"/>
</dbReference>
<organism evidence="1 2">
    <name type="scientific">Actinoplanes lutulentus</name>
    <dbReference type="NCBI Taxonomy" id="1287878"/>
    <lineage>
        <taxon>Bacteria</taxon>
        <taxon>Bacillati</taxon>
        <taxon>Actinomycetota</taxon>
        <taxon>Actinomycetes</taxon>
        <taxon>Micromonosporales</taxon>
        <taxon>Micromonosporaceae</taxon>
        <taxon>Actinoplanes</taxon>
    </lineage>
</organism>
<gene>
    <name evidence="1" type="ORF">B0I29_123156</name>
</gene>
<keyword evidence="2" id="KW-1185">Reference proteome</keyword>
<evidence type="ECO:0000313" key="2">
    <source>
        <dbReference type="Proteomes" id="UP000249341"/>
    </source>
</evidence>
<name>A0A327Z094_9ACTN</name>
<sequence>MPLFEATRCKVADDVSRLLQIGPVKLDDRCERQAVQDSVDRLVRYGGDEDAFDGMFPYYVQSRVVDVAAAMATDMPSPARSWRLAGSWLDEVWQNADFVLERAESRLADGFEMTLADMELWWQEADARSLRGVPDVEAALESRLVILRAERRWATRQAIAGAVAELAGW</sequence>
<proteinExistence type="predicted"/>
<reference evidence="1 2" key="1">
    <citation type="submission" date="2018-06" db="EMBL/GenBank/DDBJ databases">
        <title>Genomic Encyclopedia of Type Strains, Phase III (KMG-III): the genomes of soil and plant-associated and newly described type strains.</title>
        <authorList>
            <person name="Whitman W."/>
        </authorList>
    </citation>
    <scope>NUCLEOTIDE SEQUENCE [LARGE SCALE GENOMIC DNA]</scope>
    <source>
        <strain evidence="1 2">CGMCC 4.7090</strain>
    </source>
</reference>
<dbReference type="AlphaFoldDB" id="A0A327Z094"/>
<dbReference type="Proteomes" id="UP000249341">
    <property type="component" value="Unassembled WGS sequence"/>
</dbReference>